<reference evidence="1" key="1">
    <citation type="journal article" date="2022" name="Int. J. Mol. Sci.">
        <title>Draft Genome of Tanacetum Coccineum: Genomic Comparison of Closely Related Tanacetum-Family Plants.</title>
        <authorList>
            <person name="Yamashiro T."/>
            <person name="Shiraishi A."/>
            <person name="Nakayama K."/>
            <person name="Satake H."/>
        </authorList>
    </citation>
    <scope>NUCLEOTIDE SEQUENCE</scope>
</reference>
<organism evidence="1 2">
    <name type="scientific">Tanacetum coccineum</name>
    <dbReference type="NCBI Taxonomy" id="301880"/>
    <lineage>
        <taxon>Eukaryota</taxon>
        <taxon>Viridiplantae</taxon>
        <taxon>Streptophyta</taxon>
        <taxon>Embryophyta</taxon>
        <taxon>Tracheophyta</taxon>
        <taxon>Spermatophyta</taxon>
        <taxon>Magnoliopsida</taxon>
        <taxon>eudicotyledons</taxon>
        <taxon>Gunneridae</taxon>
        <taxon>Pentapetalae</taxon>
        <taxon>asterids</taxon>
        <taxon>campanulids</taxon>
        <taxon>Asterales</taxon>
        <taxon>Asteraceae</taxon>
        <taxon>Asteroideae</taxon>
        <taxon>Anthemideae</taxon>
        <taxon>Anthemidinae</taxon>
        <taxon>Tanacetum</taxon>
    </lineage>
</organism>
<proteinExistence type="predicted"/>
<gene>
    <name evidence="1" type="ORF">Tco_0893891</name>
</gene>
<evidence type="ECO:0000313" key="2">
    <source>
        <dbReference type="Proteomes" id="UP001151760"/>
    </source>
</evidence>
<dbReference type="PANTHER" id="PTHR33710:SF64">
    <property type="entry name" value="ENDONUCLEASE_EXONUCLEASE_PHOSPHATASE DOMAIN-CONTAINING PROTEIN"/>
    <property type="match status" value="1"/>
</dbReference>
<name>A0ABQ5CFL5_9ASTR</name>
<comment type="caution">
    <text evidence="1">The sequence shown here is derived from an EMBL/GenBank/DDBJ whole genome shotgun (WGS) entry which is preliminary data.</text>
</comment>
<dbReference type="EMBL" id="BQNB010014097">
    <property type="protein sequence ID" value="GJT23954.1"/>
    <property type="molecule type" value="Genomic_DNA"/>
</dbReference>
<reference evidence="1" key="2">
    <citation type="submission" date="2022-01" db="EMBL/GenBank/DDBJ databases">
        <authorList>
            <person name="Yamashiro T."/>
            <person name="Shiraishi A."/>
            <person name="Satake H."/>
            <person name="Nakayama K."/>
        </authorList>
    </citation>
    <scope>NUCLEOTIDE SEQUENCE</scope>
</reference>
<evidence type="ECO:0008006" key="3">
    <source>
        <dbReference type="Google" id="ProtNLM"/>
    </source>
</evidence>
<evidence type="ECO:0000313" key="1">
    <source>
        <dbReference type="EMBL" id="GJT23954.1"/>
    </source>
</evidence>
<sequence length="267" mass="30973">MSKLDRFLISKDLMSKCPNVSSIILDKFLSDHRPILLRELSLDYGPLSFRFFHHWFDIDGFDSFVFEAWKGINVDDSNDMLKLAKKLKILKVSPESMADRSNAMNDLINLEKIESIELAQKAKLKWSTEGDENSKNFHGCINKKRNNMAIRGVIIDGQWIEDPLQVKKEFLFHFKEIFYLPSRNRLMLDMVFPNTLSSDQSLDLERPFSPEEIKGAVWDCGSNKSPGSDGFTFDFYRKFWYLIKENVVAAVNHFYLHGYCQKGSNSS</sequence>
<dbReference type="PANTHER" id="PTHR33710">
    <property type="entry name" value="BNAC02G09200D PROTEIN"/>
    <property type="match status" value="1"/>
</dbReference>
<keyword evidence="2" id="KW-1185">Reference proteome</keyword>
<feature type="non-terminal residue" evidence="1">
    <location>
        <position position="267"/>
    </location>
</feature>
<accession>A0ABQ5CFL5</accession>
<dbReference type="Proteomes" id="UP001151760">
    <property type="component" value="Unassembled WGS sequence"/>
</dbReference>
<protein>
    <recommendedName>
        <fullName evidence="3">RNA-directed DNA polymerase, eukaryota</fullName>
    </recommendedName>
</protein>